<organism evidence="1 2">
    <name type="scientific">Kerstersia gyiorum</name>
    <dbReference type="NCBI Taxonomy" id="206506"/>
    <lineage>
        <taxon>Bacteria</taxon>
        <taxon>Pseudomonadati</taxon>
        <taxon>Pseudomonadota</taxon>
        <taxon>Betaproteobacteria</taxon>
        <taxon>Burkholderiales</taxon>
        <taxon>Alcaligenaceae</taxon>
        <taxon>Kerstersia</taxon>
    </lineage>
</organism>
<dbReference type="AlphaFoldDB" id="A0A4Q7MY66"/>
<name>A0A4Q7MY66_9BURK</name>
<evidence type="ECO:0000313" key="1">
    <source>
        <dbReference type="EMBL" id="RZS74058.1"/>
    </source>
</evidence>
<evidence type="ECO:0000313" key="2">
    <source>
        <dbReference type="Proteomes" id="UP000292039"/>
    </source>
</evidence>
<reference evidence="1 2" key="1">
    <citation type="submission" date="2019-02" db="EMBL/GenBank/DDBJ databases">
        <title>Genomic Encyclopedia of Type Strains, Phase IV (KMG-IV): sequencing the most valuable type-strain genomes for metagenomic binning, comparative biology and taxonomic classification.</title>
        <authorList>
            <person name="Goeker M."/>
        </authorList>
    </citation>
    <scope>NUCLEOTIDE SEQUENCE [LARGE SCALE GENOMIC DNA]</scope>
    <source>
        <strain evidence="1 2">DSM 16618</strain>
    </source>
</reference>
<proteinExistence type="predicted"/>
<dbReference type="Proteomes" id="UP000292039">
    <property type="component" value="Unassembled WGS sequence"/>
</dbReference>
<protein>
    <submittedName>
        <fullName evidence="1">Uncharacterized protein</fullName>
    </submittedName>
</protein>
<gene>
    <name evidence="1" type="ORF">EV679_1268</name>
</gene>
<dbReference type="RefSeq" id="WP_130486723.1">
    <property type="nucleotide sequence ID" value="NZ_CBCSEB010000026.1"/>
</dbReference>
<sequence length="250" mass="27585">MTVQTFFVSEAAVRTLKQTAQRGVSGVSSSHLSEAVAAALGFKTHAALRAALTGHSTAEAQKPSNARLVQRLRQFGYAVPDDLQLLPEFEHSYSPFKTFPLRKQRSARWWVWRNLMVSAVNAGLEQRLFGLSEGENWWPGSAEGSHDCARSTYRFMFDEDLPAVASVDAISGGELSINVVLKPRKADIQPEWYCDLTSGDAVACGWVERRLGAWIQDGGENVRCKRALQSRIADVAIEPAGYSDQGSFFM</sequence>
<dbReference type="EMBL" id="SGWZ01000001">
    <property type="protein sequence ID" value="RZS74058.1"/>
    <property type="molecule type" value="Genomic_DNA"/>
</dbReference>
<accession>A0A4Q7MY66</accession>
<comment type="caution">
    <text evidence="1">The sequence shown here is derived from an EMBL/GenBank/DDBJ whole genome shotgun (WGS) entry which is preliminary data.</text>
</comment>